<dbReference type="PANTHER" id="PTHR43056:SF10">
    <property type="entry name" value="COCE_NOND FAMILY, PUTATIVE (AFU_ORTHOLOGUE AFUA_7G00600)-RELATED"/>
    <property type="match status" value="1"/>
</dbReference>
<gene>
    <name evidence="3" type="ORF">GTP46_26985</name>
</gene>
<dbReference type="Proteomes" id="UP000479335">
    <property type="component" value="Unassembled WGS sequence"/>
</dbReference>
<dbReference type="InterPro" id="IPR005674">
    <property type="entry name" value="CocE/Ser_esterase"/>
</dbReference>
<dbReference type="Gene3D" id="1.10.3020.20">
    <property type="match status" value="1"/>
</dbReference>
<sequence>MSNSGSSGDASFTGFRVDVLACKVPMNVQKDVMVETRDGVRVAMDIYRPEGPGPFPTLYAVSPYNKDTIGLPPHGVFRWREAGNIGRWVEQGYAFVHADTRGTGASEGEWLACSEEEQTDMYDTIEWIAAQSWSTGKVGMIGESYYAYPQWLAAATNPPHLACIAPYDGLVDLYRDVVYHGGLCSAGFIAWWSTNTRALTLLERGDGPHPNNGGGDIVGDWLRNPTMNDFWRVRSAFDKFKDIKTPFYSIANWTAVGIHLRGNLLAYEQIDAPKKLMVAGGNNHHSPIEVYHSDEVHTELTRWYDYWLKGIDTGIMDEAPVKIWVNNEGWREEQEWPLARVEYKSLYLSSAKAGAVNSLNDGSLSWEAPASDDATRLDYPHKEWGGWPGFGSAAMTPNGMDNSAKVLTFTSAPLEEDMEITGPINLKLWISSTETDADIIAKVYEVPQQAAPGPLRPMTRGWLKASHRALDPALSLPGRPFHPHDKRELLEPKKIYPVEVEVWPTSQLLKKGSRIRLDLANADSPVFDMPFNHHYGCKQGTDWYHHDAEHPSQMLLPVVPRG</sequence>
<dbReference type="InterPro" id="IPR050585">
    <property type="entry name" value="Xaa-Pro_dipeptidyl-ppase/CocE"/>
</dbReference>
<dbReference type="Gene3D" id="3.40.50.1820">
    <property type="entry name" value="alpha/beta hydrolase"/>
    <property type="match status" value="1"/>
</dbReference>
<evidence type="ECO:0000256" key="1">
    <source>
        <dbReference type="ARBA" id="ARBA00022801"/>
    </source>
</evidence>
<evidence type="ECO:0000259" key="2">
    <source>
        <dbReference type="SMART" id="SM00939"/>
    </source>
</evidence>
<dbReference type="Pfam" id="PF08530">
    <property type="entry name" value="PepX_C"/>
    <property type="match status" value="1"/>
</dbReference>
<dbReference type="InterPro" id="IPR008979">
    <property type="entry name" value="Galactose-bd-like_sf"/>
</dbReference>
<dbReference type="GO" id="GO:0008239">
    <property type="term" value="F:dipeptidyl-peptidase activity"/>
    <property type="evidence" value="ECO:0007669"/>
    <property type="project" value="InterPro"/>
</dbReference>
<reference evidence="3 4" key="1">
    <citation type="submission" date="2019-12" db="EMBL/GenBank/DDBJ databases">
        <title>Novel species isolated from a subtropical stream in China.</title>
        <authorList>
            <person name="Lu H."/>
        </authorList>
    </citation>
    <scope>NUCLEOTIDE SEQUENCE [LARGE SCALE GENOMIC DNA]</scope>
    <source>
        <strain evidence="3 4">FT135W</strain>
    </source>
</reference>
<dbReference type="SUPFAM" id="SSF53474">
    <property type="entry name" value="alpha/beta-Hydrolases"/>
    <property type="match status" value="1"/>
</dbReference>
<dbReference type="Gene3D" id="2.60.120.260">
    <property type="entry name" value="Galactose-binding domain-like"/>
    <property type="match status" value="1"/>
</dbReference>
<evidence type="ECO:0000313" key="4">
    <source>
        <dbReference type="Proteomes" id="UP000479335"/>
    </source>
</evidence>
<dbReference type="PANTHER" id="PTHR43056">
    <property type="entry name" value="PEPTIDASE S9 PROLYL OLIGOPEPTIDASE"/>
    <property type="match status" value="1"/>
</dbReference>
<dbReference type="SUPFAM" id="SSF49785">
    <property type="entry name" value="Galactose-binding domain-like"/>
    <property type="match status" value="1"/>
</dbReference>
<dbReference type="InterPro" id="IPR013736">
    <property type="entry name" value="Xaa-Pro_dipept_C"/>
</dbReference>
<dbReference type="SMART" id="SM00939">
    <property type="entry name" value="PepX_C"/>
    <property type="match status" value="1"/>
</dbReference>
<name>A0A6L8KP05_9BURK</name>
<keyword evidence="1 3" id="KW-0378">Hydrolase</keyword>
<accession>A0A6L8KP05</accession>
<dbReference type="EMBL" id="WWCN01000024">
    <property type="protein sequence ID" value="MYM26281.1"/>
    <property type="molecule type" value="Genomic_DNA"/>
</dbReference>
<dbReference type="Pfam" id="PF02129">
    <property type="entry name" value="Peptidase_S15"/>
    <property type="match status" value="1"/>
</dbReference>
<evidence type="ECO:0000313" key="3">
    <source>
        <dbReference type="EMBL" id="MYM26281.1"/>
    </source>
</evidence>
<dbReference type="InterPro" id="IPR000383">
    <property type="entry name" value="Xaa-Pro-like_dom"/>
</dbReference>
<comment type="caution">
    <text evidence="3">The sequence shown here is derived from an EMBL/GenBank/DDBJ whole genome shotgun (WGS) entry which is preliminary data.</text>
</comment>
<dbReference type="RefSeq" id="WP_161009717.1">
    <property type="nucleotide sequence ID" value="NZ_WWCN01000024.1"/>
</dbReference>
<feature type="domain" description="Xaa-Pro dipeptidyl-peptidase C-terminal" evidence="2">
    <location>
        <begin position="301"/>
        <end position="555"/>
    </location>
</feature>
<protein>
    <submittedName>
        <fullName evidence="3">CocE/NonD family hydrolase</fullName>
    </submittedName>
</protein>
<dbReference type="InterPro" id="IPR029058">
    <property type="entry name" value="AB_hydrolase_fold"/>
</dbReference>
<dbReference type="AlphaFoldDB" id="A0A6L8KP05"/>
<proteinExistence type="predicted"/>
<keyword evidence="4" id="KW-1185">Reference proteome</keyword>
<dbReference type="NCBIfam" id="TIGR00976">
    <property type="entry name" value="CocE_NonD"/>
    <property type="match status" value="2"/>
</dbReference>
<organism evidence="3 4">
    <name type="scientific">Duganella flavida</name>
    <dbReference type="NCBI Taxonomy" id="2692175"/>
    <lineage>
        <taxon>Bacteria</taxon>
        <taxon>Pseudomonadati</taxon>
        <taxon>Pseudomonadota</taxon>
        <taxon>Betaproteobacteria</taxon>
        <taxon>Burkholderiales</taxon>
        <taxon>Oxalobacteraceae</taxon>
        <taxon>Telluria group</taxon>
        <taxon>Duganella</taxon>
    </lineage>
</organism>